<sequence>KKPILNCFKNQLIIVFAICLNNFEFIFGDFSGYLNLKIDAKGMTWTMTSVKNKTQTFI</sequence>
<gene>
    <name evidence="2" type="ORF">Mgra_00001151</name>
</gene>
<feature type="transmembrane region" description="Helical" evidence="1">
    <location>
        <begin position="12"/>
        <end position="34"/>
    </location>
</feature>
<name>A0A8T0A0D9_9BILA</name>
<evidence type="ECO:0000313" key="2">
    <source>
        <dbReference type="EMBL" id="KAF7639474.1"/>
    </source>
</evidence>
<comment type="caution">
    <text evidence="2">The sequence shown here is derived from an EMBL/GenBank/DDBJ whole genome shotgun (WGS) entry which is preliminary data.</text>
</comment>
<proteinExistence type="predicted"/>
<dbReference type="EMBL" id="JABEBT010000005">
    <property type="protein sequence ID" value="KAF7639474.1"/>
    <property type="molecule type" value="Genomic_DNA"/>
</dbReference>
<keyword evidence="1" id="KW-0812">Transmembrane</keyword>
<keyword evidence="1" id="KW-1133">Transmembrane helix</keyword>
<evidence type="ECO:0000313" key="3">
    <source>
        <dbReference type="Proteomes" id="UP000605970"/>
    </source>
</evidence>
<reference evidence="2" key="1">
    <citation type="journal article" date="2020" name="Ecol. Evol.">
        <title>Genome structure and content of the rice root-knot nematode (Meloidogyne graminicola).</title>
        <authorList>
            <person name="Phan N.T."/>
            <person name="Danchin E.G.J."/>
            <person name="Klopp C."/>
            <person name="Perfus-Barbeoch L."/>
            <person name="Kozlowski D.K."/>
            <person name="Koutsovoulos G.D."/>
            <person name="Lopez-Roques C."/>
            <person name="Bouchez O."/>
            <person name="Zahm M."/>
            <person name="Besnard G."/>
            <person name="Bellafiore S."/>
        </authorList>
    </citation>
    <scope>NUCLEOTIDE SEQUENCE</scope>
    <source>
        <strain evidence="2">VN-18</strain>
    </source>
</reference>
<dbReference type="AlphaFoldDB" id="A0A8T0A0D9"/>
<accession>A0A8T0A0D9</accession>
<keyword evidence="3" id="KW-1185">Reference proteome</keyword>
<organism evidence="2 3">
    <name type="scientific">Meloidogyne graminicola</name>
    <dbReference type="NCBI Taxonomy" id="189291"/>
    <lineage>
        <taxon>Eukaryota</taxon>
        <taxon>Metazoa</taxon>
        <taxon>Ecdysozoa</taxon>
        <taxon>Nematoda</taxon>
        <taxon>Chromadorea</taxon>
        <taxon>Rhabditida</taxon>
        <taxon>Tylenchina</taxon>
        <taxon>Tylenchomorpha</taxon>
        <taxon>Tylenchoidea</taxon>
        <taxon>Meloidogynidae</taxon>
        <taxon>Meloidogyninae</taxon>
        <taxon>Meloidogyne</taxon>
    </lineage>
</organism>
<keyword evidence="1" id="KW-0472">Membrane</keyword>
<protein>
    <submittedName>
        <fullName evidence="2">Uncharacterized protein</fullName>
    </submittedName>
</protein>
<dbReference type="Proteomes" id="UP000605970">
    <property type="component" value="Unassembled WGS sequence"/>
</dbReference>
<evidence type="ECO:0000256" key="1">
    <source>
        <dbReference type="SAM" id="Phobius"/>
    </source>
</evidence>
<feature type="non-terminal residue" evidence="2">
    <location>
        <position position="1"/>
    </location>
</feature>